<dbReference type="PATRIC" id="fig|1198630.3.peg.440"/>
<reference evidence="1 2" key="1">
    <citation type="journal article" date="2013" name="PLoS ONE">
        <title>Genomic Evaluation of Thermoanaerobacter spp. for the Construction of Designer Co-Cultures to Improve Lignocellulosic Biofuel Production.</title>
        <authorList>
            <person name="Verbeke T.J."/>
            <person name="Zhang X."/>
            <person name="Henrissat B."/>
            <person name="Spicer V."/>
            <person name="Rydzak T."/>
            <person name="Krokhin O.V."/>
            <person name="Fristensky B."/>
            <person name="Levin D.B."/>
            <person name="Sparling R."/>
        </authorList>
    </citation>
    <scope>NUCLEOTIDE SEQUENCE [LARGE SCALE GENOMIC DNA]</scope>
    <source>
        <strain evidence="1 2">WC1</strain>
    </source>
</reference>
<evidence type="ECO:0000313" key="1">
    <source>
        <dbReference type="EMBL" id="EMT39971.1"/>
    </source>
</evidence>
<keyword evidence="2" id="KW-1185">Reference proteome</keyword>
<evidence type="ECO:0000313" key="2">
    <source>
        <dbReference type="Proteomes" id="UP000013242"/>
    </source>
</evidence>
<dbReference type="EMBL" id="AMYG01000017">
    <property type="protein sequence ID" value="EMT39971.1"/>
    <property type="molecule type" value="Genomic_DNA"/>
</dbReference>
<accession>M8DU24</accession>
<dbReference type="AlphaFoldDB" id="M8DU24"/>
<gene>
    <name evidence="1" type="ORF">TthWC1_0429</name>
</gene>
<protein>
    <submittedName>
        <fullName evidence="1">Uncharacterized protein</fullName>
    </submittedName>
</protein>
<comment type="caution">
    <text evidence="1">The sequence shown here is derived from an EMBL/GenBank/DDBJ whole genome shotgun (WGS) entry which is preliminary data.</text>
</comment>
<organism evidence="1 2">
    <name type="scientific">Thermoanaerobacter thermohydrosulfuricus WC1</name>
    <dbReference type="NCBI Taxonomy" id="1198630"/>
    <lineage>
        <taxon>Bacteria</taxon>
        <taxon>Bacillati</taxon>
        <taxon>Bacillota</taxon>
        <taxon>Clostridia</taxon>
        <taxon>Thermoanaerobacterales</taxon>
        <taxon>Thermoanaerobacteraceae</taxon>
        <taxon>Thermoanaerobacter</taxon>
    </lineage>
</organism>
<dbReference type="RefSeq" id="WP_004397289.1">
    <property type="nucleotide sequence ID" value="NZ_KB731278.1"/>
</dbReference>
<name>M8DU24_THETY</name>
<dbReference type="HOGENOM" id="CLU_985831_0_0_9"/>
<dbReference type="Proteomes" id="UP000013242">
    <property type="component" value="Unassembled WGS sequence"/>
</dbReference>
<sequence length="282" mass="33073">MNIYDKINAVINCDDLLTWGELLIDFAESALKEKNRAKIVKFFYQQLQYSALLDYAFNGIINKNDSQYLIYEGIDAVRKYVVLTIPKQDTPVKTLKSIKTYGNQILLDFKKPVGKGITKEKIEEIMHYLDEKFSFSQKVFANRKFMFILLNYSHREYNSECLVVNYGTEIIQHFFLYNMKSDSEDTPSPEAVFFHELGHALHARYTGNIKVVPEEIIFFLKELCMPKIDLLEPEQQREVFADILSIGMMYDSPFSEYDPFVKIHEDDKKVFRMLVEKILDSI</sequence>
<proteinExistence type="predicted"/>